<evidence type="ECO:0000313" key="2">
    <source>
        <dbReference type="EMBL" id="SEG16245.1"/>
    </source>
</evidence>
<evidence type="ECO:0000313" key="3">
    <source>
        <dbReference type="Proteomes" id="UP000236731"/>
    </source>
</evidence>
<accession>A0A1H5XXI8</accession>
<organism evidence="2 3">
    <name type="scientific">Sphingobacterium lactis</name>
    <dbReference type="NCBI Taxonomy" id="797291"/>
    <lineage>
        <taxon>Bacteria</taxon>
        <taxon>Pseudomonadati</taxon>
        <taxon>Bacteroidota</taxon>
        <taxon>Sphingobacteriia</taxon>
        <taxon>Sphingobacteriales</taxon>
        <taxon>Sphingobacteriaceae</taxon>
        <taxon>Sphingobacterium</taxon>
    </lineage>
</organism>
<gene>
    <name evidence="2" type="ORF">SAMN05421877_105151</name>
</gene>
<dbReference type="EMBL" id="FNUT01000005">
    <property type="protein sequence ID" value="SEG16245.1"/>
    <property type="molecule type" value="Genomic_DNA"/>
</dbReference>
<evidence type="ECO:0000256" key="1">
    <source>
        <dbReference type="SAM" id="MobiDB-lite"/>
    </source>
</evidence>
<dbReference type="Proteomes" id="UP000236731">
    <property type="component" value="Unassembled WGS sequence"/>
</dbReference>
<dbReference type="RefSeq" id="WP_160003706.1">
    <property type="nucleotide sequence ID" value="NZ_CP049246.1"/>
</dbReference>
<name>A0A1H5XXI8_9SPHI</name>
<proteinExistence type="predicted"/>
<sequence length="55" mass="5950">MWYVFLSLLLGQPNPTMPADADVVTVQSTDPSTPTDGGDDTNYGDRGNVRPPIKK</sequence>
<protein>
    <submittedName>
        <fullName evidence="2">Uncharacterized protein</fullName>
    </submittedName>
</protein>
<keyword evidence="3" id="KW-1185">Reference proteome</keyword>
<reference evidence="3" key="1">
    <citation type="submission" date="2016-10" db="EMBL/GenBank/DDBJ databases">
        <authorList>
            <person name="Varghese N."/>
            <person name="Submissions S."/>
        </authorList>
    </citation>
    <scope>NUCLEOTIDE SEQUENCE [LARGE SCALE GENOMIC DNA]</scope>
    <source>
        <strain evidence="3">DSM 22361</strain>
    </source>
</reference>
<dbReference type="AlphaFoldDB" id="A0A1H5XXI8"/>
<feature type="region of interest" description="Disordered" evidence="1">
    <location>
        <begin position="26"/>
        <end position="55"/>
    </location>
</feature>